<dbReference type="AlphaFoldDB" id="A0A1L3SSQ7"/>
<dbReference type="Pfam" id="PF05685">
    <property type="entry name" value="Uma2"/>
    <property type="match status" value="1"/>
</dbReference>
<dbReference type="PANTHER" id="PTHR35400">
    <property type="entry name" value="SLR1083 PROTEIN"/>
    <property type="match status" value="1"/>
</dbReference>
<dbReference type="KEGG" id="meso:BSQ44_13965"/>
<dbReference type="Gene3D" id="3.90.1570.10">
    <property type="entry name" value="tt1808, chain A"/>
    <property type="match status" value="1"/>
</dbReference>
<dbReference type="STRING" id="1670800.BSQ44_13965"/>
<dbReference type="EMBL" id="CP018171">
    <property type="protein sequence ID" value="APH72342.1"/>
    <property type="molecule type" value="Genomic_DNA"/>
</dbReference>
<accession>A0A1L3SSQ7</accession>
<dbReference type="CDD" id="cd06260">
    <property type="entry name" value="DUF820-like"/>
    <property type="match status" value="1"/>
</dbReference>
<protein>
    <recommendedName>
        <fullName evidence="1">Putative restriction endonuclease domain-containing protein</fullName>
    </recommendedName>
</protein>
<reference evidence="3" key="1">
    <citation type="submission" date="2016-11" db="EMBL/GenBank/DDBJ databases">
        <title>Mesorhizobium oceanicum sp. nov., isolated from deep seawater in South China Sea.</title>
        <authorList>
            <person name="Fu G.-Y."/>
        </authorList>
    </citation>
    <scope>NUCLEOTIDE SEQUENCE [LARGE SCALE GENOMIC DNA]</scope>
    <source>
        <strain evidence="3">B7</strain>
    </source>
</reference>
<organism evidence="2 3">
    <name type="scientific">Aquibium oceanicum</name>
    <dbReference type="NCBI Taxonomy" id="1670800"/>
    <lineage>
        <taxon>Bacteria</taxon>
        <taxon>Pseudomonadati</taxon>
        <taxon>Pseudomonadota</taxon>
        <taxon>Alphaproteobacteria</taxon>
        <taxon>Hyphomicrobiales</taxon>
        <taxon>Phyllobacteriaceae</taxon>
        <taxon>Aquibium</taxon>
    </lineage>
</organism>
<evidence type="ECO:0000313" key="3">
    <source>
        <dbReference type="Proteomes" id="UP000182840"/>
    </source>
</evidence>
<evidence type="ECO:0000259" key="1">
    <source>
        <dbReference type="Pfam" id="PF05685"/>
    </source>
</evidence>
<name>A0A1L3SSQ7_9HYPH</name>
<dbReference type="PANTHER" id="PTHR35400:SF3">
    <property type="entry name" value="SLL1072 PROTEIN"/>
    <property type="match status" value="1"/>
</dbReference>
<proteinExistence type="predicted"/>
<keyword evidence="3" id="KW-1185">Reference proteome</keyword>
<dbReference type="SUPFAM" id="SSF52980">
    <property type="entry name" value="Restriction endonuclease-like"/>
    <property type="match status" value="1"/>
</dbReference>
<dbReference type="Proteomes" id="UP000182840">
    <property type="component" value="Chromosome"/>
</dbReference>
<evidence type="ECO:0000313" key="2">
    <source>
        <dbReference type="EMBL" id="APH72342.1"/>
    </source>
</evidence>
<dbReference type="InterPro" id="IPR011335">
    <property type="entry name" value="Restrct_endonuc-II-like"/>
</dbReference>
<gene>
    <name evidence="2" type="ORF">BSQ44_13965</name>
</gene>
<sequence>MNERFHIAAPIAAPTTQAAEGLRRRPFTVAEIEAAVAAGIIAADERFELIGGEAVPMSPKGIRHERLKTWVMMTLARKLPESVGFTPETTLRLSVDTFLEPDFVIYETAVGLEGLNGGTCLLAVEIGDTSFAYDTGRKALIYAGFGIAELWVIDADGLGTTVHRLPTPTGYRQVSDVSPDQTLSALNVPDLEMRMADFRAARSEP</sequence>
<dbReference type="InterPro" id="IPR012296">
    <property type="entry name" value="Nuclease_put_TT1808"/>
</dbReference>
<dbReference type="OrthoDB" id="196625at2"/>
<dbReference type="InterPro" id="IPR008538">
    <property type="entry name" value="Uma2"/>
</dbReference>
<dbReference type="RefSeq" id="WP_072605170.1">
    <property type="nucleotide sequence ID" value="NZ_CP018171.1"/>
</dbReference>
<feature type="domain" description="Putative restriction endonuclease" evidence="1">
    <location>
        <begin position="42"/>
        <end position="195"/>
    </location>
</feature>